<evidence type="ECO:0000256" key="5">
    <source>
        <dbReference type="ARBA" id="ARBA00023136"/>
    </source>
</evidence>
<dbReference type="Pfam" id="PF02653">
    <property type="entry name" value="BPD_transp_2"/>
    <property type="match status" value="1"/>
</dbReference>
<dbReference type="PANTHER" id="PTHR32196">
    <property type="entry name" value="ABC TRANSPORTER PERMEASE PROTEIN YPHD-RELATED-RELATED"/>
    <property type="match status" value="1"/>
</dbReference>
<proteinExistence type="predicted"/>
<dbReference type="GO" id="GO:0005886">
    <property type="term" value="C:plasma membrane"/>
    <property type="evidence" value="ECO:0007669"/>
    <property type="project" value="UniProtKB-SubCell"/>
</dbReference>
<keyword evidence="5 7" id="KW-0472">Membrane</keyword>
<evidence type="ECO:0000313" key="11">
    <source>
        <dbReference type="Proteomes" id="UP000669317"/>
    </source>
</evidence>
<keyword evidence="2" id="KW-1003">Cell membrane</keyword>
<comment type="subcellular location">
    <subcellularLocation>
        <location evidence="1">Cell membrane</location>
        <topology evidence="1">Multi-pass membrane protein</topology>
    </subcellularLocation>
</comment>
<dbReference type="Proteomes" id="UP000669317">
    <property type="component" value="Unassembled WGS sequence"/>
</dbReference>
<feature type="transmembrane region" description="Helical" evidence="7">
    <location>
        <begin position="181"/>
        <end position="208"/>
    </location>
</feature>
<evidence type="ECO:0000256" key="7">
    <source>
        <dbReference type="SAM" id="Phobius"/>
    </source>
</evidence>
<keyword evidence="3 7" id="KW-0812">Transmembrane</keyword>
<dbReference type="InterPro" id="IPR001851">
    <property type="entry name" value="ABC_transp_permease"/>
</dbReference>
<dbReference type="EMBL" id="LS398110">
    <property type="protein sequence ID" value="SPP96329.1"/>
    <property type="molecule type" value="Genomic_DNA"/>
</dbReference>
<feature type="transmembrane region" description="Helical" evidence="7">
    <location>
        <begin position="71"/>
        <end position="104"/>
    </location>
</feature>
<accession>A0A2U3Q4U2</accession>
<feature type="transmembrane region" description="Helical" evidence="7">
    <location>
        <begin position="234"/>
        <end position="255"/>
    </location>
</feature>
<dbReference type="AlphaFoldDB" id="A0A2U3Q4U2"/>
<keyword evidence="4 7" id="KW-1133">Transmembrane helix</keyword>
<dbReference type="PANTHER" id="PTHR32196:SF72">
    <property type="entry name" value="RIBOSE IMPORT PERMEASE PROTEIN RBSC"/>
    <property type="match status" value="1"/>
</dbReference>
<dbReference type="GO" id="GO:0022857">
    <property type="term" value="F:transmembrane transporter activity"/>
    <property type="evidence" value="ECO:0007669"/>
    <property type="project" value="InterPro"/>
</dbReference>
<reference evidence="9 10" key="1">
    <citation type="submission" date="2018-03" db="EMBL/GenBank/DDBJ databases">
        <authorList>
            <person name="Gully D."/>
        </authorList>
    </citation>
    <scope>NUCLEOTIDE SEQUENCE [LARGE SCALE GENOMIC DNA]</scope>
    <source>
        <strain evidence="9">ORS3257</strain>
    </source>
</reference>
<evidence type="ECO:0000256" key="6">
    <source>
        <dbReference type="SAM" id="MobiDB-lite"/>
    </source>
</evidence>
<feature type="transmembrane region" description="Helical" evidence="7">
    <location>
        <begin position="276"/>
        <end position="307"/>
    </location>
</feature>
<organism evidence="9 10">
    <name type="scientific">Bradyrhizobium vignae</name>
    <dbReference type="NCBI Taxonomy" id="1549949"/>
    <lineage>
        <taxon>Bacteria</taxon>
        <taxon>Pseudomonadati</taxon>
        <taxon>Pseudomonadota</taxon>
        <taxon>Alphaproteobacteria</taxon>
        <taxon>Hyphomicrobiales</taxon>
        <taxon>Nitrobacteraceae</taxon>
        <taxon>Bradyrhizobium</taxon>
    </lineage>
</organism>
<feature type="region of interest" description="Disordered" evidence="6">
    <location>
        <begin position="1"/>
        <end position="22"/>
    </location>
</feature>
<dbReference type="RefSeq" id="WP_122403947.1">
    <property type="nucleotide sequence ID" value="NZ_JAGIKT010000077.1"/>
</dbReference>
<evidence type="ECO:0000313" key="9">
    <source>
        <dbReference type="EMBL" id="SPP96329.1"/>
    </source>
</evidence>
<name>A0A2U3Q4U2_9BRAD</name>
<dbReference type="CDD" id="cd06579">
    <property type="entry name" value="TM_PBP1_transp_AraH_like"/>
    <property type="match status" value="1"/>
</dbReference>
<evidence type="ECO:0000256" key="4">
    <source>
        <dbReference type="ARBA" id="ARBA00022989"/>
    </source>
</evidence>
<keyword evidence="11" id="KW-1185">Reference proteome</keyword>
<evidence type="ECO:0000256" key="3">
    <source>
        <dbReference type="ARBA" id="ARBA00022692"/>
    </source>
</evidence>
<evidence type="ECO:0000256" key="1">
    <source>
        <dbReference type="ARBA" id="ARBA00004651"/>
    </source>
</evidence>
<gene>
    <name evidence="9" type="primary">rbsC</name>
    <name evidence="9" type="ORF">BRAD3257_5380</name>
    <name evidence="8" type="ORF">JWS04_29825</name>
</gene>
<protein>
    <submittedName>
        <fullName evidence="9">D-ribose transporter subunit membrane component of ABC superfamily</fullName>
    </submittedName>
    <submittedName>
        <fullName evidence="8">Ribose ABC transporter permease</fullName>
    </submittedName>
</protein>
<dbReference type="KEGG" id="bvz:BRAD3257_5380"/>
<dbReference type="EMBL" id="JAGIKT010000077">
    <property type="protein sequence ID" value="MBP0115192.1"/>
    <property type="molecule type" value="Genomic_DNA"/>
</dbReference>
<reference evidence="8 11" key="2">
    <citation type="submission" date="2021-03" db="EMBL/GenBank/DDBJ databases">
        <title>Genome Sequence of Bradyrhizobium vignae strain ISRA400.</title>
        <authorList>
            <person name="Tisa L.S."/>
            <person name="Svistoonoff S."/>
            <person name="Hocher V."/>
            <person name="Fall S."/>
            <person name="Zaiya A."/>
            <person name="Naing D."/>
            <person name="Niang N."/>
            <person name="Diouf A."/>
            <person name="Dasylva M.C."/>
            <person name="Toure O."/>
            <person name="Gueye M."/>
            <person name="Gully D."/>
            <person name="Tisseyre P."/>
            <person name="Simpson S."/>
            <person name="Morris K."/>
            <person name="Thomas W.K."/>
        </authorList>
    </citation>
    <scope>NUCLEOTIDE SEQUENCE [LARGE SCALE GENOMIC DNA]</scope>
    <source>
        <strain evidence="8 11">ISRA400</strain>
    </source>
</reference>
<evidence type="ECO:0000256" key="2">
    <source>
        <dbReference type="ARBA" id="ARBA00022475"/>
    </source>
</evidence>
<feature type="transmembrane region" description="Helical" evidence="7">
    <location>
        <begin position="31"/>
        <end position="51"/>
    </location>
</feature>
<sequence length="346" mass="35632">MPSNGAAEAKPASTTTNGAAAETRRQRMRMLISALGMLPVLLILCIGFHVLSEGRFFTGQNLGIVLQQAAVNTVLAAGMTFVILTGGIDLSVGSILAASAMAGLTLSKLPELGMLWLPAALLTGFGFGVVNGALIALLRLPPFIVTLGSLTAVRGLARLLGADTTVFNPSIPYAFIGNGSLTLVPGALSIPWLSVIALLVILVSWLVLRRTVLGVHIYAVGGNESAARLAGIKVWAVLIFVYGVSGLFAGLGGAMQAARLYAANGLQLGQSYELDAITAVILGGTSFVGGIGSIWGTLVGALIIAVLSNGLILIGVSDIWQYVIKGLVIIGAVALDRYRLQGSART</sequence>
<evidence type="ECO:0000313" key="8">
    <source>
        <dbReference type="EMBL" id="MBP0115192.1"/>
    </source>
</evidence>
<dbReference type="Proteomes" id="UP000246085">
    <property type="component" value="Chromosome BRAD3257"/>
</dbReference>
<evidence type="ECO:0000313" key="10">
    <source>
        <dbReference type="Proteomes" id="UP000246085"/>
    </source>
</evidence>
<feature type="transmembrane region" description="Helical" evidence="7">
    <location>
        <begin position="116"/>
        <end position="137"/>
    </location>
</feature>